<dbReference type="InterPro" id="IPR036397">
    <property type="entry name" value="RNaseH_sf"/>
</dbReference>
<sequence>PNMSPDRNPIQHLWGNLKQQVEHHSPSSIQALEEVLLVEWKKIDVAICCHLVHSMCRRLGAVQLNPALCQFWKLFFCSLSC</sequence>
<dbReference type="AlphaFoldDB" id="A0A1A8RGT1"/>
<accession>A0A1A8RGT1</accession>
<reference evidence="1" key="2">
    <citation type="submission" date="2016-06" db="EMBL/GenBank/DDBJ databases">
        <title>The genome of a short-lived fish provides insights into sex chromosome evolution and the genetic control of aging.</title>
        <authorList>
            <person name="Reichwald K."/>
            <person name="Felder M."/>
            <person name="Petzold A."/>
            <person name="Koch P."/>
            <person name="Groth M."/>
            <person name="Platzer M."/>
        </authorList>
    </citation>
    <scope>NUCLEOTIDE SEQUENCE</scope>
    <source>
        <tissue evidence="1">Brain</tissue>
    </source>
</reference>
<organism evidence="1">
    <name type="scientific">Nothobranchius rachovii</name>
    <name type="common">bluefin notho</name>
    <dbReference type="NCBI Taxonomy" id="451742"/>
    <lineage>
        <taxon>Eukaryota</taxon>
        <taxon>Metazoa</taxon>
        <taxon>Chordata</taxon>
        <taxon>Craniata</taxon>
        <taxon>Vertebrata</taxon>
        <taxon>Euteleostomi</taxon>
        <taxon>Actinopterygii</taxon>
        <taxon>Neopterygii</taxon>
        <taxon>Teleostei</taxon>
        <taxon>Neoteleostei</taxon>
        <taxon>Acanthomorphata</taxon>
        <taxon>Ovalentaria</taxon>
        <taxon>Atherinomorphae</taxon>
        <taxon>Cyprinodontiformes</taxon>
        <taxon>Nothobranchiidae</taxon>
        <taxon>Nothobranchius</taxon>
    </lineage>
</organism>
<evidence type="ECO:0000313" key="1">
    <source>
        <dbReference type="EMBL" id="SBS05241.1"/>
    </source>
</evidence>
<protein>
    <recommendedName>
        <fullName evidence="2">Tc1-like transposase DDE domain-containing protein</fullName>
    </recommendedName>
</protein>
<feature type="non-terminal residue" evidence="1">
    <location>
        <position position="81"/>
    </location>
</feature>
<dbReference type="GO" id="GO:0003676">
    <property type="term" value="F:nucleic acid binding"/>
    <property type="evidence" value="ECO:0007669"/>
    <property type="project" value="InterPro"/>
</dbReference>
<evidence type="ECO:0008006" key="2">
    <source>
        <dbReference type="Google" id="ProtNLM"/>
    </source>
</evidence>
<feature type="non-terminal residue" evidence="1">
    <location>
        <position position="1"/>
    </location>
</feature>
<name>A0A1A8RGT1_9TELE</name>
<reference evidence="1" key="1">
    <citation type="submission" date="2016-05" db="EMBL/GenBank/DDBJ databases">
        <authorList>
            <person name="Lavstsen T."/>
            <person name="Jespersen J.S."/>
        </authorList>
    </citation>
    <scope>NUCLEOTIDE SEQUENCE</scope>
    <source>
        <tissue evidence="1">Brain</tissue>
    </source>
</reference>
<gene>
    <name evidence="1" type="primary">Nfu_g_1_023774</name>
</gene>
<dbReference type="Gene3D" id="3.30.420.10">
    <property type="entry name" value="Ribonuclease H-like superfamily/Ribonuclease H"/>
    <property type="match status" value="1"/>
</dbReference>
<proteinExistence type="predicted"/>
<dbReference type="EMBL" id="HAEH01016874">
    <property type="protein sequence ID" value="SBS05241.1"/>
    <property type="molecule type" value="Transcribed_RNA"/>
</dbReference>